<organism evidence="1 2">
    <name type="scientific">Ensifer oleiphilus</name>
    <dbReference type="NCBI Taxonomy" id="2742698"/>
    <lineage>
        <taxon>Bacteria</taxon>
        <taxon>Pseudomonadati</taxon>
        <taxon>Pseudomonadota</taxon>
        <taxon>Alphaproteobacteria</taxon>
        <taxon>Hyphomicrobiales</taxon>
        <taxon>Rhizobiaceae</taxon>
        <taxon>Sinorhizobium/Ensifer group</taxon>
        <taxon>Ensifer</taxon>
    </lineage>
</organism>
<dbReference type="Proteomes" id="UP000520198">
    <property type="component" value="Unassembled WGS sequence"/>
</dbReference>
<proteinExistence type="predicted"/>
<evidence type="ECO:0000313" key="2">
    <source>
        <dbReference type="Proteomes" id="UP000520198"/>
    </source>
</evidence>
<protein>
    <submittedName>
        <fullName evidence="1">Uncharacterized protein</fullName>
    </submittedName>
</protein>
<evidence type="ECO:0000313" key="1">
    <source>
        <dbReference type="EMBL" id="NVD41769.1"/>
    </source>
</evidence>
<dbReference type="EMBL" id="JABWDU010000007">
    <property type="protein sequence ID" value="NVD41769.1"/>
    <property type="molecule type" value="Genomic_DNA"/>
</dbReference>
<keyword evidence="2" id="KW-1185">Reference proteome</keyword>
<accession>A0A7Y6Q9Z3</accession>
<reference evidence="1 2" key="1">
    <citation type="submission" date="2020-06" db="EMBL/GenBank/DDBJ databases">
        <authorList>
            <person name="Grouzdev D.S."/>
        </authorList>
    </citation>
    <scope>NUCLEOTIDE SEQUENCE [LARGE SCALE GENOMIC DNA]</scope>
    <source>
        <strain evidence="1 2">HO-A22</strain>
    </source>
</reference>
<comment type="caution">
    <text evidence="1">The sequence shown here is derived from an EMBL/GenBank/DDBJ whole genome shotgun (WGS) entry which is preliminary data.</text>
</comment>
<sequence>MALVGDDQNGLWGQSWVPIDSDEDGGGQFPNQRLIDGRIGEVEVVDILGERQLGDAELVANGAGLLLGDIRLEETAEDAGQPWEQFSAFELAVIQLLHGY</sequence>
<name>A0A7Y6Q9Z3_9HYPH</name>
<dbReference type="AlphaFoldDB" id="A0A7Y6Q9Z3"/>
<gene>
    <name evidence="1" type="ORF">HT585_23140</name>
</gene>